<dbReference type="Proteomes" id="UP001303473">
    <property type="component" value="Unassembled WGS sequence"/>
</dbReference>
<sequence>MASRLSTRVLRCANLSSARRQTCSTERTSFTRCLGVPRCYSSEATSTPPLLAKLKGDLKTAMRAKDATRLAVLRSVLAATLNASKTASPIRTDAQLVALLRRTARTSQEAASEFRAAAREDLAEKEEAQLRVLEEYAAGSGVQGVSEAELRDMVMAVREQLAAEGVESKAFMGEAMKKLLAPGGPLDGKDFEKTEVVKIVKEMAKA</sequence>
<comment type="caution">
    <text evidence="2">The sequence shown here is derived from an EMBL/GenBank/DDBJ whole genome shotgun (WGS) entry which is preliminary data.</text>
</comment>
<dbReference type="InterPro" id="IPR019004">
    <property type="entry name" value="YqeY/Aim41"/>
</dbReference>
<evidence type="ECO:0000313" key="2">
    <source>
        <dbReference type="EMBL" id="KAK3940648.1"/>
    </source>
</evidence>
<gene>
    <name evidence="1" type="primary">AIM41</name>
    <name evidence="2" type="ORF">QBC46DRAFT_121754</name>
</gene>
<keyword evidence="1" id="KW-0496">Mitochondrion</keyword>
<dbReference type="PANTHER" id="PTHR28055:SF1">
    <property type="entry name" value="ALTERED INHERITANCE OF MITOCHONDRIA PROTEIN 41, MITOCHONDRIAL"/>
    <property type="match status" value="1"/>
</dbReference>
<dbReference type="SUPFAM" id="SSF89095">
    <property type="entry name" value="GatB/YqeY motif"/>
    <property type="match status" value="1"/>
</dbReference>
<dbReference type="Pfam" id="PF09424">
    <property type="entry name" value="YqeY"/>
    <property type="match status" value="1"/>
</dbReference>
<evidence type="ECO:0000256" key="1">
    <source>
        <dbReference type="RuleBase" id="RU365099"/>
    </source>
</evidence>
<proteinExistence type="inferred from homology"/>
<dbReference type="InterPro" id="IPR003789">
    <property type="entry name" value="Asn/Gln_tRNA_amidoTrase-B-like"/>
</dbReference>
<protein>
    <recommendedName>
        <fullName evidence="1">Altered inheritance of mitochondria protein 41</fullName>
    </recommendedName>
</protein>
<comment type="similarity">
    <text evidence="1">Belongs to the AIM41 family.</text>
</comment>
<accession>A0AAN6N9J4</accession>
<reference evidence="3" key="1">
    <citation type="journal article" date="2023" name="Mol. Phylogenet. Evol.">
        <title>Genome-scale phylogeny and comparative genomics of the fungal order Sordariales.</title>
        <authorList>
            <person name="Hensen N."/>
            <person name="Bonometti L."/>
            <person name="Westerberg I."/>
            <person name="Brannstrom I.O."/>
            <person name="Guillou S."/>
            <person name="Cros-Aarteil S."/>
            <person name="Calhoun S."/>
            <person name="Haridas S."/>
            <person name="Kuo A."/>
            <person name="Mondo S."/>
            <person name="Pangilinan J."/>
            <person name="Riley R."/>
            <person name="LaButti K."/>
            <person name="Andreopoulos B."/>
            <person name="Lipzen A."/>
            <person name="Chen C."/>
            <person name="Yan M."/>
            <person name="Daum C."/>
            <person name="Ng V."/>
            <person name="Clum A."/>
            <person name="Steindorff A."/>
            <person name="Ohm R.A."/>
            <person name="Martin F."/>
            <person name="Silar P."/>
            <person name="Natvig D.O."/>
            <person name="Lalanne C."/>
            <person name="Gautier V."/>
            <person name="Ament-Velasquez S.L."/>
            <person name="Kruys A."/>
            <person name="Hutchinson M.I."/>
            <person name="Powell A.J."/>
            <person name="Barry K."/>
            <person name="Miller A.N."/>
            <person name="Grigoriev I.V."/>
            <person name="Debuchy R."/>
            <person name="Gladieux P."/>
            <person name="Hiltunen Thoren M."/>
            <person name="Johannesson H."/>
        </authorList>
    </citation>
    <scope>NUCLEOTIDE SEQUENCE [LARGE SCALE GENOMIC DNA]</scope>
    <source>
        <strain evidence="3">CBS 340.73</strain>
    </source>
</reference>
<name>A0AAN6N9J4_9PEZI</name>
<dbReference type="GO" id="GO:0016884">
    <property type="term" value="F:carbon-nitrogen ligase activity, with glutamine as amido-N-donor"/>
    <property type="evidence" value="ECO:0007669"/>
    <property type="project" value="UniProtKB-UniRule"/>
</dbReference>
<dbReference type="PANTHER" id="PTHR28055">
    <property type="entry name" value="ALTERED INHERITANCE OF MITOCHONDRIA PROTEIN 41, MITOCHONDRIAL"/>
    <property type="match status" value="1"/>
</dbReference>
<dbReference type="Gene3D" id="1.10.1510.10">
    <property type="entry name" value="Uncharacterised protein YqeY/AIM41 PF09424, N-terminal domain"/>
    <property type="match status" value="1"/>
</dbReference>
<dbReference type="InterPro" id="IPR042184">
    <property type="entry name" value="YqeY/Aim41_N"/>
</dbReference>
<evidence type="ECO:0000313" key="3">
    <source>
        <dbReference type="Proteomes" id="UP001303473"/>
    </source>
</evidence>
<keyword evidence="3" id="KW-1185">Reference proteome</keyword>
<organism evidence="2 3">
    <name type="scientific">Diplogelasinospora grovesii</name>
    <dbReference type="NCBI Taxonomy" id="303347"/>
    <lineage>
        <taxon>Eukaryota</taxon>
        <taxon>Fungi</taxon>
        <taxon>Dikarya</taxon>
        <taxon>Ascomycota</taxon>
        <taxon>Pezizomycotina</taxon>
        <taxon>Sordariomycetes</taxon>
        <taxon>Sordariomycetidae</taxon>
        <taxon>Sordariales</taxon>
        <taxon>Diplogelasinosporaceae</taxon>
        <taxon>Diplogelasinospora</taxon>
    </lineage>
</organism>
<dbReference type="GO" id="GO:0005739">
    <property type="term" value="C:mitochondrion"/>
    <property type="evidence" value="ECO:0007669"/>
    <property type="project" value="UniProtKB-SubCell"/>
</dbReference>
<dbReference type="AlphaFoldDB" id="A0AAN6N9J4"/>
<comment type="subcellular location">
    <subcellularLocation>
        <location evidence="1">Mitochondrion</location>
    </subcellularLocation>
</comment>
<dbReference type="EMBL" id="MU853793">
    <property type="protein sequence ID" value="KAK3940648.1"/>
    <property type="molecule type" value="Genomic_DNA"/>
</dbReference>